<gene>
    <name evidence="2" type="ORF">SPHA_79913</name>
</gene>
<dbReference type="EMBL" id="CAHIKZ030005582">
    <property type="protein sequence ID" value="CAE1330627.1"/>
    <property type="molecule type" value="Genomic_DNA"/>
</dbReference>
<dbReference type="SUPFAM" id="SSF46966">
    <property type="entry name" value="Spectrin repeat"/>
    <property type="match status" value="1"/>
</dbReference>
<protein>
    <submittedName>
        <fullName evidence="2">SYNE1</fullName>
    </submittedName>
</protein>
<keyword evidence="3" id="KW-1185">Reference proteome</keyword>
<keyword evidence="1" id="KW-0175">Coiled coil</keyword>
<feature type="coiled-coil region" evidence="1">
    <location>
        <begin position="180"/>
        <end position="267"/>
    </location>
</feature>
<sequence length="353" mass="40780">MFFLCVQFLSFNDLNDFFFQLMVEDILHHGAILNDIELKGENVIVSNRGAPKFAENTRDQVKQLKDGYTNLLTSAKQNQESLAVSLDRWHNYKKELEEGQEFLKQYLPAWKSEMGTAHADNLPEAQVQLTKAKEMWEKLSCLRQNLNLSLAQCRPAGAAATDQTDSVMSSALFKFSSDVNHNLIGEMNQIENHLDSLRDEIKSWETIDALKTELRTTLRNKKEEVKMLEQNPSRLPEAAAEMEIVKLQSLKNDVDEKKGSLKDLNDRYHKLTQHNPQLSDPIINAVQEDWEELLCYISNVLDEKEQERKTRKRFQDQQYEIDEDLARYAQELEQIELKGSSEVQMDRITVGGL</sequence>
<evidence type="ECO:0000256" key="1">
    <source>
        <dbReference type="SAM" id="Coils"/>
    </source>
</evidence>
<evidence type="ECO:0000313" key="2">
    <source>
        <dbReference type="EMBL" id="CAE1330627.1"/>
    </source>
</evidence>
<evidence type="ECO:0000313" key="3">
    <source>
        <dbReference type="Proteomes" id="UP000597762"/>
    </source>
</evidence>
<proteinExistence type="predicted"/>
<dbReference type="AlphaFoldDB" id="A0A812EQ19"/>
<comment type="caution">
    <text evidence="2">The sequence shown here is derived from an EMBL/GenBank/DDBJ whole genome shotgun (WGS) entry which is preliminary data.</text>
</comment>
<accession>A0A812EQ19</accession>
<dbReference type="OrthoDB" id="6149030at2759"/>
<organism evidence="2 3">
    <name type="scientific">Acanthosepion pharaonis</name>
    <name type="common">Pharaoh cuttlefish</name>
    <name type="synonym">Sepia pharaonis</name>
    <dbReference type="NCBI Taxonomy" id="158019"/>
    <lineage>
        <taxon>Eukaryota</taxon>
        <taxon>Metazoa</taxon>
        <taxon>Spiralia</taxon>
        <taxon>Lophotrochozoa</taxon>
        <taxon>Mollusca</taxon>
        <taxon>Cephalopoda</taxon>
        <taxon>Coleoidea</taxon>
        <taxon>Decapodiformes</taxon>
        <taxon>Sepiida</taxon>
        <taxon>Sepiina</taxon>
        <taxon>Sepiidae</taxon>
        <taxon>Acanthosepion</taxon>
    </lineage>
</organism>
<dbReference type="Gene3D" id="1.20.58.60">
    <property type="match status" value="1"/>
</dbReference>
<dbReference type="Proteomes" id="UP000597762">
    <property type="component" value="Unassembled WGS sequence"/>
</dbReference>
<name>A0A812EQ19_ACAPH</name>
<reference evidence="2" key="1">
    <citation type="submission" date="2021-01" db="EMBL/GenBank/DDBJ databases">
        <authorList>
            <person name="Li R."/>
            <person name="Bekaert M."/>
        </authorList>
    </citation>
    <scope>NUCLEOTIDE SEQUENCE</scope>
    <source>
        <strain evidence="2">Farmed</strain>
    </source>
</reference>